<accession>A0ABZ1CHY9</accession>
<proteinExistence type="predicted"/>
<dbReference type="EMBL" id="CP141769">
    <property type="protein sequence ID" value="WRS38560.1"/>
    <property type="molecule type" value="Genomic_DNA"/>
</dbReference>
<dbReference type="RefSeq" id="WP_324779091.1">
    <property type="nucleotide sequence ID" value="NZ_CP141769.1"/>
</dbReference>
<reference evidence="1 2" key="1">
    <citation type="submission" date="2023-12" db="EMBL/GenBank/DDBJ databases">
        <title>Thiobacillus sedimentum sp. nov., a chemolithoautotrophic sulfur-oxidizing bacterium isolated from freshwater sediment.</title>
        <authorList>
            <person name="Luo J."/>
            <person name="Dai C."/>
        </authorList>
    </citation>
    <scope>NUCLEOTIDE SEQUENCE [LARGE SCALE GENOMIC DNA]</scope>
    <source>
        <strain evidence="1 2">SCUT-2</strain>
    </source>
</reference>
<protein>
    <recommendedName>
        <fullName evidence="3">Transposase</fullName>
    </recommendedName>
</protein>
<evidence type="ECO:0000313" key="1">
    <source>
        <dbReference type="EMBL" id="WRS38560.1"/>
    </source>
</evidence>
<gene>
    <name evidence="1" type="ORF">VA613_11165</name>
</gene>
<evidence type="ECO:0000313" key="2">
    <source>
        <dbReference type="Proteomes" id="UP001334732"/>
    </source>
</evidence>
<dbReference type="Proteomes" id="UP001334732">
    <property type="component" value="Chromosome"/>
</dbReference>
<organism evidence="1 2">
    <name type="scientific">Thiobacillus sedimenti</name>
    <dbReference type="NCBI Taxonomy" id="3110231"/>
    <lineage>
        <taxon>Bacteria</taxon>
        <taxon>Pseudomonadati</taxon>
        <taxon>Pseudomonadota</taxon>
        <taxon>Betaproteobacteria</taxon>
        <taxon>Nitrosomonadales</taxon>
        <taxon>Thiobacillaceae</taxon>
        <taxon>Thiobacillus</taxon>
    </lineage>
</organism>
<sequence>MSDLSPLEEHFPRLAHEIAAFWGASTCFDQLQGLLVDTRGGRQGFPPDVYSDLSLLLTLVPRPKGPYDIWNDALDADKMA</sequence>
<evidence type="ECO:0008006" key="3">
    <source>
        <dbReference type="Google" id="ProtNLM"/>
    </source>
</evidence>
<name>A0ABZ1CHY9_9PROT</name>
<keyword evidence="2" id="KW-1185">Reference proteome</keyword>